<proteinExistence type="inferred from homology"/>
<dbReference type="Pfam" id="PF01520">
    <property type="entry name" value="Amidase_3"/>
    <property type="match status" value="1"/>
</dbReference>
<accession>A0AAU9ATJ7</accession>
<dbReference type="CDD" id="cd02696">
    <property type="entry name" value="MurNAc-LAA"/>
    <property type="match status" value="1"/>
</dbReference>
<dbReference type="KEGG" id="lem:LEN_1889"/>
<dbReference type="GO" id="GO:0008745">
    <property type="term" value="F:N-acetylmuramoyl-L-alanine amidase activity"/>
    <property type="evidence" value="ECO:0007669"/>
    <property type="project" value="UniProtKB-EC"/>
</dbReference>
<feature type="signal peptide" evidence="11">
    <location>
        <begin position="1"/>
        <end position="28"/>
    </location>
</feature>
<evidence type="ECO:0000313" key="14">
    <source>
        <dbReference type="Proteomes" id="UP000218824"/>
    </source>
</evidence>
<dbReference type="Gene3D" id="2.60.40.3500">
    <property type="match status" value="1"/>
</dbReference>
<dbReference type="GO" id="GO:0009253">
    <property type="term" value="P:peptidoglycan catabolic process"/>
    <property type="evidence" value="ECO:0007669"/>
    <property type="project" value="InterPro"/>
</dbReference>
<reference evidence="13 14" key="1">
    <citation type="journal article" date="2017" name="DNA Res.">
        <title>Complete genome sequence and expression profile of the commercial lytic enzyme producer Lysobacter enzymogenes M497-1.</title>
        <authorList>
            <person name="Takami H."/>
            <person name="Toyoda A."/>
            <person name="Uchiyama I."/>
            <person name="Itoh T."/>
            <person name="Takaki Y."/>
            <person name="Arai W."/>
            <person name="Nishi S."/>
            <person name="Kawai M."/>
            <person name="Shinya K."/>
            <person name="Ikeda H."/>
        </authorList>
    </citation>
    <scope>NUCLEOTIDE SEQUENCE [LARGE SCALE GENOMIC DNA]</scope>
    <source>
        <strain evidence="13 14">M497-1</strain>
    </source>
</reference>
<dbReference type="GO" id="GO:0030288">
    <property type="term" value="C:outer membrane-bounded periplasmic space"/>
    <property type="evidence" value="ECO:0007669"/>
    <property type="project" value="TreeGrafter"/>
</dbReference>
<gene>
    <name evidence="13" type="ORF">LEN_1889</name>
</gene>
<evidence type="ECO:0000256" key="5">
    <source>
        <dbReference type="ARBA" id="ARBA00022729"/>
    </source>
</evidence>
<dbReference type="PANTHER" id="PTHR30404">
    <property type="entry name" value="N-ACETYLMURAMOYL-L-ALANINE AMIDASE"/>
    <property type="match status" value="1"/>
</dbReference>
<keyword evidence="5 11" id="KW-0732">Signal</keyword>
<evidence type="ECO:0000256" key="4">
    <source>
        <dbReference type="ARBA" id="ARBA00011901"/>
    </source>
</evidence>
<comment type="similarity">
    <text evidence="3">Belongs to the N-acetylmuramoyl-L-alanine amidase 3 family.</text>
</comment>
<organism evidence="13 14">
    <name type="scientific">Lysobacter enzymogenes</name>
    <dbReference type="NCBI Taxonomy" id="69"/>
    <lineage>
        <taxon>Bacteria</taxon>
        <taxon>Pseudomonadati</taxon>
        <taxon>Pseudomonadota</taxon>
        <taxon>Gammaproteobacteria</taxon>
        <taxon>Lysobacterales</taxon>
        <taxon>Lysobacteraceae</taxon>
        <taxon>Lysobacter</taxon>
    </lineage>
</organism>
<evidence type="ECO:0000256" key="10">
    <source>
        <dbReference type="SAM" id="MobiDB-lite"/>
    </source>
</evidence>
<dbReference type="Proteomes" id="UP000218824">
    <property type="component" value="Chromosome"/>
</dbReference>
<evidence type="ECO:0000313" key="13">
    <source>
        <dbReference type="EMBL" id="BAV97376.1"/>
    </source>
</evidence>
<dbReference type="FunFam" id="3.40.630.40:FF:000001">
    <property type="entry name" value="N-acetylmuramoyl-L-alanine amidase"/>
    <property type="match status" value="1"/>
</dbReference>
<dbReference type="Pfam" id="PF11741">
    <property type="entry name" value="AMIN"/>
    <property type="match status" value="1"/>
</dbReference>
<protein>
    <recommendedName>
        <fullName evidence="9">N-acetylmuramoyl-L-alanine amidase AmiC</fullName>
        <ecNumber evidence="4">3.5.1.28</ecNumber>
    </recommendedName>
</protein>
<keyword evidence="7 13" id="KW-0378">Hydrolase</keyword>
<evidence type="ECO:0000256" key="9">
    <source>
        <dbReference type="ARBA" id="ARBA00074581"/>
    </source>
</evidence>
<evidence type="ECO:0000256" key="6">
    <source>
        <dbReference type="ARBA" id="ARBA00022764"/>
    </source>
</evidence>
<evidence type="ECO:0000256" key="11">
    <source>
        <dbReference type="SAM" id="SignalP"/>
    </source>
</evidence>
<dbReference type="GO" id="GO:0071555">
    <property type="term" value="P:cell wall organization"/>
    <property type="evidence" value="ECO:0007669"/>
    <property type="project" value="UniProtKB-KW"/>
</dbReference>
<feature type="domain" description="MurNAc-LAA" evidence="12">
    <location>
        <begin position="393"/>
        <end position="548"/>
    </location>
</feature>
<evidence type="ECO:0000256" key="2">
    <source>
        <dbReference type="ARBA" id="ARBA00004418"/>
    </source>
</evidence>
<dbReference type="Gene3D" id="3.40.630.40">
    <property type="entry name" value="Zn-dependent exopeptidases"/>
    <property type="match status" value="1"/>
</dbReference>
<feature type="compositionally biased region" description="Low complexity" evidence="10">
    <location>
        <begin position="229"/>
        <end position="248"/>
    </location>
</feature>
<comment type="subcellular location">
    <subcellularLocation>
        <location evidence="2">Periplasm</location>
    </subcellularLocation>
</comment>
<feature type="compositionally biased region" description="Pro residues" evidence="10">
    <location>
        <begin position="214"/>
        <end position="228"/>
    </location>
</feature>
<feature type="region of interest" description="Disordered" evidence="10">
    <location>
        <begin position="209"/>
        <end position="248"/>
    </location>
</feature>
<feature type="region of interest" description="Disordered" evidence="10">
    <location>
        <begin position="133"/>
        <end position="158"/>
    </location>
</feature>
<dbReference type="InterPro" id="IPR021731">
    <property type="entry name" value="AMIN_dom"/>
</dbReference>
<dbReference type="SMART" id="SM00646">
    <property type="entry name" value="Ami_3"/>
    <property type="match status" value="1"/>
</dbReference>
<name>A0AAU9ATJ7_LYSEN</name>
<evidence type="ECO:0000259" key="12">
    <source>
        <dbReference type="SMART" id="SM00646"/>
    </source>
</evidence>
<dbReference type="InterPro" id="IPR002508">
    <property type="entry name" value="MurNAc-LAA_cat"/>
</dbReference>
<dbReference type="AlphaFoldDB" id="A0AAU9ATJ7"/>
<evidence type="ECO:0000256" key="3">
    <source>
        <dbReference type="ARBA" id="ARBA00010860"/>
    </source>
</evidence>
<dbReference type="PANTHER" id="PTHR30404:SF0">
    <property type="entry name" value="N-ACETYLMURAMOYL-L-ALANINE AMIDASE AMIC"/>
    <property type="match status" value="1"/>
</dbReference>
<feature type="region of interest" description="Disordered" evidence="10">
    <location>
        <begin position="555"/>
        <end position="582"/>
    </location>
</feature>
<keyword evidence="8" id="KW-0961">Cell wall biogenesis/degradation</keyword>
<dbReference type="SUPFAM" id="SSF53187">
    <property type="entry name" value="Zn-dependent exopeptidases"/>
    <property type="match status" value="1"/>
</dbReference>
<feature type="chain" id="PRO_5043594284" description="N-acetylmuramoyl-L-alanine amidase AmiC" evidence="11">
    <location>
        <begin position="29"/>
        <end position="582"/>
    </location>
</feature>
<evidence type="ECO:0000256" key="7">
    <source>
        <dbReference type="ARBA" id="ARBA00022801"/>
    </source>
</evidence>
<sequence>MRVKGATVQKVLMGLALLAALAWNLAHASEIKGLELRNGATGTRAEIALDGAGEYKVISLKGPDRLVVDLPASRLGKGVRLPAGVGVIKSVRSGEPQPGTARIVFDLAQPVAVLKPHIEQGPGGPRLILEWPGDGSEPAATVAAAPKAPDPKPAATVAASVPAPSVGFQNVPAQNPASPTADVQAADAAVASNAAANKLIAELAARNGAGAPAQAPPHSAPAGQPPGAAPAVAAAAPPSGAQQAANQAVFEQAAQAPVPTTIATGVPTRIATGVPTRIATGVPTPMPGSAAANAAANASAAASAPANEPAPPAGAVKTLKDVMRGRGMRPLIIAIDPGHGGQDPGAIGQGGKREKDVTLAIGRELARQINATPGLKAYMTRDSDVFIPLPRRAQLARQAKADMFVSIHADAAENRSARGSSVYVLSLKGATSQRARWLADKENASDLIGGVRLQQTDNTLASVLLDLTQSGHMKASEDAAAHVLEGLRDVGNNHKPHVEKANFAVLRTSDMPAMLVETNFISNPDEERRLTDPSHQRALARAVLGGINNYFTRQPPPGSLYAARAEAQQASPPQGGGFGGSR</sequence>
<evidence type="ECO:0000256" key="8">
    <source>
        <dbReference type="ARBA" id="ARBA00023316"/>
    </source>
</evidence>
<comment type="catalytic activity">
    <reaction evidence="1">
        <text>Hydrolyzes the link between N-acetylmuramoyl residues and L-amino acid residues in certain cell-wall glycopeptides.</text>
        <dbReference type="EC" id="3.5.1.28"/>
    </reaction>
</comment>
<keyword evidence="6" id="KW-0574">Periplasm</keyword>
<evidence type="ECO:0000256" key="1">
    <source>
        <dbReference type="ARBA" id="ARBA00001561"/>
    </source>
</evidence>
<dbReference type="EMBL" id="AP014940">
    <property type="protein sequence ID" value="BAV97376.1"/>
    <property type="molecule type" value="Genomic_DNA"/>
</dbReference>
<dbReference type="EC" id="3.5.1.28" evidence="4"/>
<feature type="compositionally biased region" description="Low complexity" evidence="10">
    <location>
        <begin position="138"/>
        <end position="158"/>
    </location>
</feature>
<dbReference type="InterPro" id="IPR050695">
    <property type="entry name" value="N-acetylmuramoyl_amidase_3"/>
</dbReference>